<sequence length="426" mass="43335">MRFDRGEFTCATGEVSSMDDARVISDTRRWVILGSSLLAALTTTCVVSGIAYLIPSLHTDAGLTLTEASTLAAIPTIGLTTATILWGILLDRYGERRILTISLSISLAGATGAAVAAAADASYVVVGAALLVGGIGSGAANGASGRIVVGWFPAHQRGTAMGIRQMAQPLGIGVCALTMPVVAATQGPAAALAIPAVITAAGLLAVLVGISDPPRRAAPSGTGDVPATSPNPYRGNSFLARVHAVSMLLVIPQSMMWTFVPTWLIVAHDWSPAAAGLLITVTQVIGAFGRIAAGRWSDAWLSRMRPVRIIAVTGVASMCALALADWFDSPVAPALMAVASIISVADNGLAFTAIAEFAGPDWSGRGLAVQNTGQFLVTAATTPVLGALIAAAGFPAAFAVTALAPLVAAPLVPNDQDLQVEELAEV</sequence>
<evidence type="ECO:0000256" key="2">
    <source>
        <dbReference type="ARBA" id="ARBA00022692"/>
    </source>
</evidence>
<dbReference type="InterPro" id="IPR036259">
    <property type="entry name" value="MFS_trans_sf"/>
</dbReference>
<dbReference type="Gene3D" id="1.20.1250.20">
    <property type="entry name" value="MFS general substrate transporter like domains"/>
    <property type="match status" value="2"/>
</dbReference>
<dbReference type="PANTHER" id="PTHR23527:SF1">
    <property type="entry name" value="BLL3282 PROTEIN"/>
    <property type="match status" value="1"/>
</dbReference>
<keyword evidence="9" id="KW-1185">Reference proteome</keyword>
<feature type="transmembrane region" description="Helical" evidence="5">
    <location>
        <begin position="98"/>
        <end position="119"/>
    </location>
</feature>
<feature type="transmembrane region" description="Helical" evidence="5">
    <location>
        <begin position="375"/>
        <end position="408"/>
    </location>
</feature>
<feature type="transmembrane region" description="Helical" evidence="5">
    <location>
        <begin position="30"/>
        <end position="52"/>
    </location>
</feature>
<dbReference type="SUPFAM" id="SSF103473">
    <property type="entry name" value="MFS general substrate transporter"/>
    <property type="match status" value="1"/>
</dbReference>
<evidence type="ECO:0000313" key="9">
    <source>
        <dbReference type="Proteomes" id="UP001185779"/>
    </source>
</evidence>
<evidence type="ECO:0000313" key="8">
    <source>
        <dbReference type="EMBL" id="MDV6311860.1"/>
    </source>
</evidence>
<gene>
    <name evidence="7" type="ORF">R3P94_03580</name>
    <name evidence="8" type="ORF">R3Q15_08155</name>
</gene>
<organism evidence="8 10">
    <name type="scientific">Gordonia amicalis</name>
    <dbReference type="NCBI Taxonomy" id="89053"/>
    <lineage>
        <taxon>Bacteria</taxon>
        <taxon>Bacillati</taxon>
        <taxon>Actinomycetota</taxon>
        <taxon>Actinomycetes</taxon>
        <taxon>Mycobacteriales</taxon>
        <taxon>Gordoniaceae</taxon>
        <taxon>Gordonia</taxon>
    </lineage>
</organism>
<dbReference type="InterPro" id="IPR011701">
    <property type="entry name" value="MFS"/>
</dbReference>
<dbReference type="Proteomes" id="UP001185922">
    <property type="component" value="Unassembled WGS sequence"/>
</dbReference>
<evidence type="ECO:0000256" key="1">
    <source>
        <dbReference type="ARBA" id="ARBA00004651"/>
    </source>
</evidence>
<feature type="transmembrane region" description="Helical" evidence="5">
    <location>
        <begin position="244"/>
        <end position="266"/>
    </location>
</feature>
<name>A0AAE4R7R0_9ACTN</name>
<dbReference type="Proteomes" id="UP001185779">
    <property type="component" value="Unassembled WGS sequence"/>
</dbReference>
<comment type="caution">
    <text evidence="8">The sequence shown here is derived from an EMBL/GenBank/DDBJ whole genome shotgun (WGS) entry which is preliminary data.</text>
</comment>
<dbReference type="GO" id="GO:0005886">
    <property type="term" value="C:plasma membrane"/>
    <property type="evidence" value="ECO:0007669"/>
    <property type="project" value="UniProtKB-SubCell"/>
</dbReference>
<evidence type="ECO:0000313" key="10">
    <source>
        <dbReference type="Proteomes" id="UP001185922"/>
    </source>
</evidence>
<feature type="transmembrane region" description="Helical" evidence="5">
    <location>
        <begin position="272"/>
        <end position="293"/>
    </location>
</feature>
<feature type="transmembrane region" description="Helical" evidence="5">
    <location>
        <begin position="166"/>
        <end position="183"/>
    </location>
</feature>
<feature type="transmembrane region" description="Helical" evidence="5">
    <location>
        <begin position="72"/>
        <end position="91"/>
    </location>
</feature>
<dbReference type="EMBL" id="JAWLKH010000006">
    <property type="protein sequence ID" value="MDV6311860.1"/>
    <property type="molecule type" value="Genomic_DNA"/>
</dbReference>
<evidence type="ECO:0000256" key="5">
    <source>
        <dbReference type="SAM" id="Phobius"/>
    </source>
</evidence>
<evidence type="ECO:0000256" key="4">
    <source>
        <dbReference type="ARBA" id="ARBA00023136"/>
    </source>
</evidence>
<dbReference type="InterPro" id="IPR052952">
    <property type="entry name" value="MFS-Transporter"/>
</dbReference>
<evidence type="ECO:0000313" key="7">
    <source>
        <dbReference type="EMBL" id="MDV6306431.1"/>
    </source>
</evidence>
<protein>
    <submittedName>
        <fullName evidence="8">MFS transporter</fullName>
    </submittedName>
</protein>
<dbReference type="PANTHER" id="PTHR23527">
    <property type="entry name" value="BLL3282 PROTEIN"/>
    <property type="match status" value="1"/>
</dbReference>
<dbReference type="EMBL" id="JAWLKI010000002">
    <property type="protein sequence ID" value="MDV6306431.1"/>
    <property type="molecule type" value="Genomic_DNA"/>
</dbReference>
<feature type="transmembrane region" description="Helical" evidence="5">
    <location>
        <begin position="125"/>
        <end position="154"/>
    </location>
</feature>
<evidence type="ECO:0000256" key="3">
    <source>
        <dbReference type="ARBA" id="ARBA00022989"/>
    </source>
</evidence>
<dbReference type="InterPro" id="IPR020846">
    <property type="entry name" value="MFS_dom"/>
</dbReference>
<keyword evidence="3 5" id="KW-1133">Transmembrane helix</keyword>
<keyword evidence="2 5" id="KW-0812">Transmembrane</keyword>
<feature type="transmembrane region" description="Helical" evidence="5">
    <location>
        <begin position="189"/>
        <end position="210"/>
    </location>
</feature>
<feature type="domain" description="Major facilitator superfamily (MFS) profile" evidence="6">
    <location>
        <begin position="28"/>
        <end position="416"/>
    </location>
</feature>
<comment type="subcellular location">
    <subcellularLocation>
        <location evidence="1">Cell membrane</location>
        <topology evidence="1">Multi-pass membrane protein</topology>
    </subcellularLocation>
</comment>
<accession>A0AAE4R7R0</accession>
<evidence type="ECO:0000259" key="6">
    <source>
        <dbReference type="PROSITE" id="PS50850"/>
    </source>
</evidence>
<feature type="transmembrane region" description="Helical" evidence="5">
    <location>
        <begin position="305"/>
        <end position="324"/>
    </location>
</feature>
<dbReference type="GO" id="GO:0022857">
    <property type="term" value="F:transmembrane transporter activity"/>
    <property type="evidence" value="ECO:0007669"/>
    <property type="project" value="InterPro"/>
</dbReference>
<dbReference type="Pfam" id="PF07690">
    <property type="entry name" value="MFS_1"/>
    <property type="match status" value="1"/>
</dbReference>
<dbReference type="PROSITE" id="PS50850">
    <property type="entry name" value="MFS"/>
    <property type="match status" value="1"/>
</dbReference>
<proteinExistence type="predicted"/>
<reference evidence="8 9" key="1">
    <citation type="submission" date="2023-10" db="EMBL/GenBank/DDBJ databases">
        <title>Development of a sustainable strategy for remediation of hydrocarbon-contaminated territories based on the waste exchange concept.</title>
        <authorList>
            <person name="Krivoruchko A."/>
        </authorList>
    </citation>
    <scope>NUCLEOTIDE SEQUENCE</scope>
    <source>
        <strain evidence="7 9">IEGM 1266</strain>
        <strain evidence="8">IEGM 1279</strain>
    </source>
</reference>
<dbReference type="AlphaFoldDB" id="A0AAE4R7R0"/>
<keyword evidence="4 5" id="KW-0472">Membrane</keyword>
<feature type="transmembrane region" description="Helical" evidence="5">
    <location>
        <begin position="330"/>
        <end position="354"/>
    </location>
</feature>